<dbReference type="InterPro" id="IPR017585">
    <property type="entry name" value="SAF_FlgA"/>
</dbReference>
<evidence type="ECO:0000256" key="1">
    <source>
        <dbReference type="ARBA" id="ARBA00004418"/>
    </source>
</evidence>
<evidence type="ECO:0000256" key="4">
    <source>
        <dbReference type="ARBA" id="ARBA00022729"/>
    </source>
</evidence>
<dbReference type="GO" id="GO:0044780">
    <property type="term" value="P:bacterial-type flagellum assembly"/>
    <property type="evidence" value="ECO:0007669"/>
    <property type="project" value="InterPro"/>
</dbReference>
<dbReference type="CDD" id="cd11614">
    <property type="entry name" value="SAF_CpaB_FlgA_like"/>
    <property type="match status" value="1"/>
</dbReference>
<comment type="caution">
    <text evidence="8">The sequence shown here is derived from an EMBL/GenBank/DDBJ whole genome shotgun (WGS) entry which is preliminary data.</text>
</comment>
<dbReference type="Proteomes" id="UP000016567">
    <property type="component" value="Unassembled WGS sequence"/>
</dbReference>
<dbReference type="RefSeq" id="WP_021709746.1">
    <property type="nucleotide sequence ID" value="NZ_BAOB01000187.1"/>
</dbReference>
<comment type="similarity">
    <text evidence="2">Belongs to the FlgA family.</text>
</comment>
<dbReference type="STRING" id="1219077.VAZ01S_035_00010"/>
<dbReference type="EMBL" id="BATL01000035">
    <property type="protein sequence ID" value="GAD75994.1"/>
    <property type="molecule type" value="Genomic_DNA"/>
</dbReference>
<accession>U3C3H4</accession>
<keyword evidence="8" id="KW-0282">Flagellum</keyword>
<dbReference type="InterPro" id="IPR039246">
    <property type="entry name" value="Flagellar_FlgA"/>
</dbReference>
<proteinExistence type="inferred from homology"/>
<dbReference type="SMART" id="SM00858">
    <property type="entry name" value="SAF"/>
    <property type="match status" value="1"/>
</dbReference>
<dbReference type="OrthoDB" id="1669037at2"/>
<dbReference type="Gene3D" id="3.90.1210.10">
    <property type="entry name" value="Antifreeze-like/N-acetylneuraminic acid synthase C-terminal domain"/>
    <property type="match status" value="1"/>
</dbReference>
<evidence type="ECO:0000256" key="6">
    <source>
        <dbReference type="ARBA" id="ARBA00025643"/>
    </source>
</evidence>
<comment type="function">
    <text evidence="6">Involved in the assembly process of the P-ring formation. It may associate with FlgF on the rod constituting a structure essential for the P-ring assembly or may act as a modulator protein for the P-ring assembly.</text>
</comment>
<dbReference type="PANTHER" id="PTHR36307:SF1">
    <property type="entry name" value="FLAGELLA BASAL BODY P-RING FORMATION PROTEIN FLGA"/>
    <property type="match status" value="1"/>
</dbReference>
<keyword evidence="8" id="KW-0969">Cilium</keyword>
<evidence type="ECO:0000313" key="8">
    <source>
        <dbReference type="EMBL" id="GAD75994.1"/>
    </source>
</evidence>
<gene>
    <name evidence="8" type="primary">flgA</name>
    <name evidence="8" type="ORF">VAZ01S_035_00010</name>
</gene>
<dbReference type="eggNOG" id="COG1261">
    <property type="taxonomic scope" value="Bacteria"/>
</dbReference>
<keyword evidence="4" id="KW-0732">Signal</keyword>
<keyword evidence="8" id="KW-0966">Cell projection</keyword>
<keyword evidence="5" id="KW-0574">Periplasm</keyword>
<evidence type="ECO:0000256" key="3">
    <source>
        <dbReference type="ARBA" id="ARBA00014754"/>
    </source>
</evidence>
<dbReference type="GO" id="GO:0042597">
    <property type="term" value="C:periplasmic space"/>
    <property type="evidence" value="ECO:0007669"/>
    <property type="project" value="UniProtKB-SubCell"/>
</dbReference>
<comment type="subcellular location">
    <subcellularLocation>
        <location evidence="1">Periplasm</location>
    </subcellularLocation>
</comment>
<organism evidence="8 9">
    <name type="scientific">Vibrio azureus NBRC 104587</name>
    <dbReference type="NCBI Taxonomy" id="1219077"/>
    <lineage>
        <taxon>Bacteria</taxon>
        <taxon>Pseudomonadati</taxon>
        <taxon>Pseudomonadota</taxon>
        <taxon>Gammaproteobacteria</taxon>
        <taxon>Vibrionales</taxon>
        <taxon>Vibrionaceae</taxon>
        <taxon>Vibrio</taxon>
    </lineage>
</organism>
<reference evidence="8 9" key="1">
    <citation type="submission" date="2013-09" db="EMBL/GenBank/DDBJ databases">
        <title>Whole genome shotgun sequence of Vibrio azureus NBRC 104587.</title>
        <authorList>
            <person name="Isaki S."/>
            <person name="Hosoyama A."/>
            <person name="Numata M."/>
            <person name="Hashimoto M."/>
            <person name="Hosoyama Y."/>
            <person name="Tsuchikane K."/>
            <person name="Noguchi M."/>
            <person name="Hirakata S."/>
            <person name="Ichikawa N."/>
            <person name="Ohji S."/>
            <person name="Yamazoe A."/>
            <person name="Fujita N."/>
        </authorList>
    </citation>
    <scope>NUCLEOTIDE SEQUENCE [LARGE SCALE GENOMIC DNA]</scope>
    <source>
        <strain evidence="8 9">NBRC 104587</strain>
    </source>
</reference>
<dbReference type="NCBIfam" id="TIGR03170">
    <property type="entry name" value="flgA_cterm"/>
    <property type="match status" value="1"/>
</dbReference>
<evidence type="ECO:0000259" key="7">
    <source>
        <dbReference type="SMART" id="SM00858"/>
    </source>
</evidence>
<evidence type="ECO:0000313" key="9">
    <source>
        <dbReference type="Proteomes" id="UP000016567"/>
    </source>
</evidence>
<name>U3C3H4_9VIBR</name>
<evidence type="ECO:0000256" key="5">
    <source>
        <dbReference type="ARBA" id="ARBA00022764"/>
    </source>
</evidence>
<keyword evidence="9" id="KW-1185">Reference proteome</keyword>
<dbReference type="Pfam" id="PF13144">
    <property type="entry name" value="ChapFlgA"/>
    <property type="match status" value="1"/>
</dbReference>
<dbReference type="InterPro" id="IPR013974">
    <property type="entry name" value="SAF"/>
</dbReference>
<dbReference type="PANTHER" id="PTHR36307">
    <property type="entry name" value="FLAGELLA BASAL BODY P-RING FORMATION PROTEIN FLGA"/>
    <property type="match status" value="1"/>
</dbReference>
<evidence type="ECO:0000256" key="2">
    <source>
        <dbReference type="ARBA" id="ARBA00010474"/>
    </source>
</evidence>
<protein>
    <recommendedName>
        <fullName evidence="3">Flagella basal body P-ring formation protein FlgA</fullName>
    </recommendedName>
</protein>
<dbReference type="Gene3D" id="2.30.30.760">
    <property type="match status" value="1"/>
</dbReference>
<dbReference type="AlphaFoldDB" id="U3C3H4"/>
<feature type="domain" description="SAF" evidence="7">
    <location>
        <begin position="141"/>
        <end position="202"/>
    </location>
</feature>
<sequence>MIYKKVRKPNFRFTESKHYGGKKACCLVTILVSGLMLALTVRADSRNNRETIDTLKAMAAEQFEQEVAQTAHSQQWQDYQLNYRIWVPRSAKHLTRCSAPLTFTSQDHQVLPVGHLKRMLSCNTADSSWRINITIKANITLDVVVAANTINKGQQLSASHLKKARKTFSNQSNFYTQTEALIGLETIRQIRLGQPIHSSVLTSPALVNKGNEVLIIASQAGFIASTKGIALEKGKENQQIKVKNLQSGKIIRALVTGLNQVHTQF</sequence>